<keyword evidence="7" id="KW-0408">Iron</keyword>
<dbReference type="GO" id="GO:0046872">
    <property type="term" value="F:metal ion binding"/>
    <property type="evidence" value="ECO:0007669"/>
    <property type="project" value="UniProtKB-KW"/>
</dbReference>
<evidence type="ECO:0000256" key="2">
    <source>
        <dbReference type="ARBA" id="ARBA00019403"/>
    </source>
</evidence>
<dbReference type="Pfam" id="PF03167">
    <property type="entry name" value="UDG"/>
    <property type="match status" value="1"/>
</dbReference>
<dbReference type="InterPro" id="IPR051536">
    <property type="entry name" value="UDG_Type-4/5"/>
</dbReference>
<accession>A0A7R7DR30</accession>
<evidence type="ECO:0000256" key="5">
    <source>
        <dbReference type="ARBA" id="ARBA00022763"/>
    </source>
</evidence>
<keyword evidence="8" id="KW-0411">Iron-sulfur</keyword>
<dbReference type="InterPro" id="IPR005122">
    <property type="entry name" value="Uracil-DNA_glycosylase-like"/>
</dbReference>
<proteinExistence type="inferred from homology"/>
<evidence type="ECO:0000256" key="8">
    <source>
        <dbReference type="ARBA" id="ARBA00023014"/>
    </source>
</evidence>
<keyword evidence="12" id="KW-1185">Reference proteome</keyword>
<protein>
    <recommendedName>
        <fullName evidence="2">Type-4 uracil-DNA glycosylase</fullName>
    </recommendedName>
</protein>
<dbReference type="Gene3D" id="3.40.470.10">
    <property type="entry name" value="Uracil-DNA glycosylase-like domain"/>
    <property type="match status" value="1"/>
</dbReference>
<evidence type="ECO:0000259" key="10">
    <source>
        <dbReference type="SMART" id="SM00986"/>
    </source>
</evidence>
<dbReference type="Proteomes" id="UP000611640">
    <property type="component" value="Chromosome"/>
</dbReference>
<dbReference type="AlphaFoldDB" id="A0A7R7DR30"/>
<dbReference type="CDD" id="cd10030">
    <property type="entry name" value="UDG-F4_TTUDGA_SPO1dp_like"/>
    <property type="match status" value="1"/>
</dbReference>
<keyword evidence="4" id="KW-0479">Metal-binding</keyword>
<organism evidence="11 12">
    <name type="scientific">Actinocatenispora thailandica</name>
    <dbReference type="NCBI Taxonomy" id="227318"/>
    <lineage>
        <taxon>Bacteria</taxon>
        <taxon>Bacillati</taxon>
        <taxon>Actinomycetota</taxon>
        <taxon>Actinomycetes</taxon>
        <taxon>Micromonosporales</taxon>
        <taxon>Micromonosporaceae</taxon>
        <taxon>Actinocatenispora</taxon>
    </lineage>
</organism>
<dbReference type="SUPFAM" id="SSF52141">
    <property type="entry name" value="Uracil-DNA glycosylase-like"/>
    <property type="match status" value="1"/>
</dbReference>
<dbReference type="SMART" id="SM00987">
    <property type="entry name" value="UreE_C"/>
    <property type="match status" value="1"/>
</dbReference>
<evidence type="ECO:0000256" key="6">
    <source>
        <dbReference type="ARBA" id="ARBA00022801"/>
    </source>
</evidence>
<dbReference type="KEGG" id="atl:Athai_37100"/>
<gene>
    <name evidence="11" type="primary">dpo</name>
    <name evidence="11" type="ORF">Athai_37100</name>
</gene>
<evidence type="ECO:0000313" key="12">
    <source>
        <dbReference type="Proteomes" id="UP000611640"/>
    </source>
</evidence>
<sequence>MREPESAAEFVPEDADLAALRTAAAGCRGCELYRDATQTVFGDGAAAARVMLVGEQPGDKEDRAGEPFVGPAGRLLDRALADAGLDRERCYLTNAVKHFRFTRAPGKPRLHKKPSVGQINACRPWLTAEYAAVRPAVVVALGATAVRAVLGTRYKVTADRGRLLPCPQAGADAQAVISTHPSAILRAPDDARDEALAALVSDLRAVNTAINGSSAG</sequence>
<evidence type="ECO:0000256" key="7">
    <source>
        <dbReference type="ARBA" id="ARBA00023004"/>
    </source>
</evidence>
<evidence type="ECO:0000256" key="3">
    <source>
        <dbReference type="ARBA" id="ARBA00022485"/>
    </source>
</evidence>
<keyword evidence="3" id="KW-0004">4Fe-4S</keyword>
<dbReference type="NCBIfam" id="TIGR00758">
    <property type="entry name" value="UDG_fam4"/>
    <property type="match status" value="1"/>
</dbReference>
<evidence type="ECO:0000256" key="4">
    <source>
        <dbReference type="ARBA" id="ARBA00022723"/>
    </source>
</evidence>
<comment type="similarity">
    <text evidence="1">Belongs to the uracil-DNA glycosylase (UDG) superfamily. Type 4 (UDGa) family.</text>
</comment>
<feature type="domain" description="Uracil-DNA glycosylase-like" evidence="10">
    <location>
        <begin position="41"/>
        <end position="204"/>
    </location>
</feature>
<dbReference type="PANTHER" id="PTHR33693">
    <property type="entry name" value="TYPE-5 URACIL-DNA GLYCOSYLASE"/>
    <property type="match status" value="1"/>
</dbReference>
<dbReference type="PANTHER" id="PTHR33693:SF9">
    <property type="entry name" value="TYPE-4 URACIL-DNA GLYCOSYLASE"/>
    <property type="match status" value="1"/>
</dbReference>
<evidence type="ECO:0000313" key="11">
    <source>
        <dbReference type="EMBL" id="BCJ36207.1"/>
    </source>
</evidence>
<dbReference type="GO" id="GO:0051539">
    <property type="term" value="F:4 iron, 4 sulfur cluster binding"/>
    <property type="evidence" value="ECO:0007669"/>
    <property type="project" value="UniProtKB-KW"/>
</dbReference>
<dbReference type="RefSeq" id="WP_203962612.1">
    <property type="nucleotide sequence ID" value="NZ_AP023355.1"/>
</dbReference>
<dbReference type="InterPro" id="IPR005273">
    <property type="entry name" value="Ura-DNA_glyco_family4"/>
</dbReference>
<dbReference type="SMART" id="SM00986">
    <property type="entry name" value="UDG"/>
    <property type="match status" value="1"/>
</dbReference>
<evidence type="ECO:0000256" key="1">
    <source>
        <dbReference type="ARBA" id="ARBA00006521"/>
    </source>
</evidence>
<keyword evidence="9" id="KW-0234">DNA repair</keyword>
<keyword evidence="6" id="KW-0378">Hydrolase</keyword>
<dbReference type="GO" id="GO:0097506">
    <property type="term" value="F:deaminated base DNA N-glycosylase activity"/>
    <property type="evidence" value="ECO:0007669"/>
    <property type="project" value="UniProtKB-ARBA"/>
</dbReference>
<reference evidence="11 12" key="1">
    <citation type="submission" date="2020-08" db="EMBL/GenBank/DDBJ databases">
        <title>Whole genome shotgun sequence of Actinocatenispora thailandica NBRC 105041.</title>
        <authorList>
            <person name="Komaki H."/>
            <person name="Tamura T."/>
        </authorList>
    </citation>
    <scope>NUCLEOTIDE SEQUENCE [LARGE SCALE GENOMIC DNA]</scope>
    <source>
        <strain evidence="11 12">NBRC 105041</strain>
    </source>
</reference>
<keyword evidence="5" id="KW-0227">DNA damage</keyword>
<dbReference type="InterPro" id="IPR036895">
    <property type="entry name" value="Uracil-DNA_glycosylase-like_sf"/>
</dbReference>
<name>A0A7R7DR30_9ACTN</name>
<dbReference type="EMBL" id="AP023355">
    <property type="protein sequence ID" value="BCJ36207.1"/>
    <property type="molecule type" value="Genomic_DNA"/>
</dbReference>
<dbReference type="NCBIfam" id="TIGR03914">
    <property type="entry name" value="UDG_fam_dom"/>
    <property type="match status" value="1"/>
</dbReference>
<evidence type="ECO:0000256" key="9">
    <source>
        <dbReference type="ARBA" id="ARBA00023204"/>
    </source>
</evidence>
<dbReference type="GO" id="GO:0006281">
    <property type="term" value="P:DNA repair"/>
    <property type="evidence" value="ECO:0007669"/>
    <property type="project" value="UniProtKB-KW"/>
</dbReference>